<dbReference type="Gene3D" id="3.40.50.720">
    <property type="entry name" value="NAD(P)-binding Rossmann-like Domain"/>
    <property type="match status" value="1"/>
</dbReference>
<organism evidence="4 5">
    <name type="scientific">Azotobacter beijerinckii</name>
    <dbReference type="NCBI Taxonomy" id="170623"/>
    <lineage>
        <taxon>Bacteria</taxon>
        <taxon>Pseudomonadati</taxon>
        <taxon>Pseudomonadota</taxon>
        <taxon>Gammaproteobacteria</taxon>
        <taxon>Pseudomonadales</taxon>
        <taxon>Pseudomonadaceae</taxon>
        <taxon>Azotobacter</taxon>
    </lineage>
</organism>
<name>A0A1H6WJ01_9GAMM</name>
<dbReference type="Proteomes" id="UP000199250">
    <property type="component" value="Unassembled WGS sequence"/>
</dbReference>
<keyword evidence="2" id="KW-0560">Oxidoreductase</keyword>
<evidence type="ECO:0000256" key="1">
    <source>
        <dbReference type="ARBA" id="ARBA00006484"/>
    </source>
</evidence>
<dbReference type="InterPro" id="IPR036291">
    <property type="entry name" value="NAD(P)-bd_dom_sf"/>
</dbReference>
<comment type="similarity">
    <text evidence="1">Belongs to the short-chain dehydrogenases/reductases (SDR) family.</text>
</comment>
<dbReference type="EMBL" id="FNYQ01000050">
    <property type="protein sequence ID" value="SEJ12335.1"/>
    <property type="molecule type" value="Genomic_DNA"/>
</dbReference>
<dbReference type="OrthoDB" id="109589at2"/>
<dbReference type="RefSeq" id="WP_090732760.1">
    <property type="nucleotide sequence ID" value="NZ_FNYQ01000050.1"/>
</dbReference>
<dbReference type="PANTHER" id="PTHR24320:SF272">
    <property type="entry name" value="NAD(P)-BINDING ROSSMANN-FOLD SUPERFAMILY PROTEIN"/>
    <property type="match status" value="1"/>
</dbReference>
<dbReference type="GO" id="GO:0016491">
    <property type="term" value="F:oxidoreductase activity"/>
    <property type="evidence" value="ECO:0007669"/>
    <property type="project" value="UniProtKB-KW"/>
</dbReference>
<proteinExistence type="inferred from homology"/>
<reference evidence="4 5" key="1">
    <citation type="submission" date="2016-10" db="EMBL/GenBank/DDBJ databases">
        <authorList>
            <person name="de Groot N.N."/>
        </authorList>
    </citation>
    <scope>NUCLEOTIDE SEQUENCE [LARGE SCALE GENOMIC DNA]</scope>
    <source>
        <strain evidence="4 5">DSM 373</strain>
    </source>
</reference>
<protein>
    <recommendedName>
        <fullName evidence="3">Probable oxidoreductase</fullName>
    </recommendedName>
</protein>
<dbReference type="AlphaFoldDB" id="A0A1H6WJ01"/>
<accession>A0A1H6WJ01</accession>
<dbReference type="InterPro" id="IPR002347">
    <property type="entry name" value="SDR_fam"/>
</dbReference>
<dbReference type="PANTHER" id="PTHR24320">
    <property type="entry name" value="RETINOL DEHYDROGENASE"/>
    <property type="match status" value="1"/>
</dbReference>
<dbReference type="FunFam" id="3.40.50.720:FF:000594">
    <property type="entry name" value="Short-chain oxidoreductase"/>
    <property type="match status" value="1"/>
</dbReference>
<dbReference type="Pfam" id="PF00106">
    <property type="entry name" value="adh_short"/>
    <property type="match status" value="1"/>
</dbReference>
<evidence type="ECO:0000313" key="5">
    <source>
        <dbReference type="Proteomes" id="UP000199250"/>
    </source>
</evidence>
<evidence type="ECO:0000313" key="4">
    <source>
        <dbReference type="EMBL" id="SEJ12335.1"/>
    </source>
</evidence>
<sequence length="323" mass="34281">MTEKFGATSTTDDVLAGLDLKGKRVLVTGTSSGLGLETARALVAHGAHVVGTVRDLDKTYAATGAVRAAAATGGDFELIELELGSLASVRACTDKLLLQAEPFDVIIANAGVMATQYGHTADGFETQIGTNHLGHFVLVNRLAPLLSAGSRVVVLSSNAHRMSDIDLEDLNFERRAYDGPGAYGQSKTANALFAVEFDLRHKDGGIRAVAVHPGVINTGLTRNVDIEMLKGWMAGINEARAQQGLLPFEPKTVPQGAATSVWAAFKASSDEIGGRYCEDCHVSVEFKASQDDGLSAGYRAYALDAARAAELWRKSEELVGERY</sequence>
<evidence type="ECO:0000256" key="3">
    <source>
        <dbReference type="ARBA" id="ARBA00071493"/>
    </source>
</evidence>
<evidence type="ECO:0000256" key="2">
    <source>
        <dbReference type="ARBA" id="ARBA00023002"/>
    </source>
</evidence>
<gene>
    <name evidence="4" type="ORF">SAMN04244572_02832</name>
</gene>
<dbReference type="SUPFAM" id="SSF51735">
    <property type="entry name" value="NAD(P)-binding Rossmann-fold domains"/>
    <property type="match status" value="1"/>
</dbReference>
<dbReference type="PRINTS" id="PR00081">
    <property type="entry name" value="GDHRDH"/>
</dbReference>